<name>A0A941BRH5_9BURK</name>
<dbReference type="Pfam" id="PF05729">
    <property type="entry name" value="NACHT"/>
    <property type="match status" value="1"/>
</dbReference>
<evidence type="ECO:0000313" key="2">
    <source>
        <dbReference type="EMBL" id="MBQ0960405.1"/>
    </source>
</evidence>
<reference evidence="2" key="1">
    <citation type="submission" date="2021-04" db="EMBL/GenBank/DDBJ databases">
        <title>The genome sequence of Ideonella sp. 4Y11.</title>
        <authorList>
            <person name="Liu Y."/>
        </authorList>
    </citation>
    <scope>NUCLEOTIDE SEQUENCE</scope>
    <source>
        <strain evidence="2">4Y11</strain>
    </source>
</reference>
<dbReference type="EMBL" id="JAGQDE010000014">
    <property type="protein sequence ID" value="MBQ0960405.1"/>
    <property type="molecule type" value="Genomic_DNA"/>
</dbReference>
<accession>A0A941BRH5</accession>
<organism evidence="2 3">
    <name type="scientific">Ideonella aquatica</name>
    <dbReference type="NCBI Taxonomy" id="2824119"/>
    <lineage>
        <taxon>Bacteria</taxon>
        <taxon>Pseudomonadati</taxon>
        <taxon>Pseudomonadota</taxon>
        <taxon>Betaproteobacteria</taxon>
        <taxon>Burkholderiales</taxon>
        <taxon>Sphaerotilaceae</taxon>
        <taxon>Ideonella</taxon>
    </lineage>
</organism>
<dbReference type="Gene3D" id="3.40.50.300">
    <property type="entry name" value="P-loop containing nucleotide triphosphate hydrolases"/>
    <property type="match status" value="1"/>
</dbReference>
<dbReference type="SUPFAM" id="SSF52540">
    <property type="entry name" value="P-loop containing nucleoside triphosphate hydrolases"/>
    <property type="match status" value="1"/>
</dbReference>
<keyword evidence="3" id="KW-1185">Reference proteome</keyword>
<comment type="caution">
    <text evidence="2">The sequence shown here is derived from an EMBL/GenBank/DDBJ whole genome shotgun (WGS) entry which is preliminary data.</text>
</comment>
<proteinExistence type="predicted"/>
<dbReference type="Proteomes" id="UP000678374">
    <property type="component" value="Unassembled WGS sequence"/>
</dbReference>
<gene>
    <name evidence="2" type="ORF">KAK06_15735</name>
</gene>
<sequence length="1550" mass="171488">MGTHAFELMCADLLSRVLGDIRVTVAKSGQQFGSDASTSRTSGRVLRVECKRYQKGTVLSPRPLAGEILQAYLEDPQLEAWVLMTTKSVSANELRLAEAAASALGFPIIVLDWTPLPVGAGLNRLAALCATWPEVVGKYAGEKAAAAARVLAPAVLCAVDALRSELQAWQLGFEALKDLTHDLATRIWLDSSTSWQVLHQNAAGGHPGVHLVERRGPLDQLQAWWKSPAEPRTQAVLLGQEGVGKTWVALDWVQRQLASLPLVLLVPASTFTERQSLSESGLRDLIAEQLRSCVVSELPLAYWRQRVDRLLTRPSSNGPVLLLVIDGLNQQPGIAWQELVQSLQGPGLGGKVRLLCSSRPRYFRQALHSLTRCDVAATEIPVEPYSLGELEDLLHAQGMNLSHMPKALQDLARTPRLFPLVLRLKDREALKAEATVMRLLFEYGHDTLQLRTSSSLTSDDWVQWLVDRAREYRERLMTKSAATARMRAQDIELTVARPSLRPDDVRRRLDELLDGSLFKAEDTVTGIKYTLKEAPAILGLGLVLLESMEGSTATVADFEARAATWLEPIGATDQKAEVIGAALSVLAATDTPHGASMADALLSLWMDAQNPARNFEQDAMAFGEAFPAAMLSVIEREVPGVGNAALHCATQSLRRLPLTRHADWQLIRERMLQWVGIVQLQPQRLLEDPNHFASQQQAALQALIGTVSSGARRILGEDFSLTDPQAVDPSRAIAGMLEGHRLEFFLPVIRRAAIREAINVSFHSPCWQGLQWLVSMGAQEPAAARQALLVLAQEIRSTPVEPGIAPEVGVIASALLALLTDLESEQHRTAELASARSSATDYQRDYLDRPARSHWRLERRHVEAVLHDDAISPSERLTRIDAFVDCPDIDLPNDIVSDLAEALTLFDPDGIDVQRQRTAAEYRLERLERLGARFTPAELADLGRRRLTMMLARTGEAAHWSARAASSLLLVCPPDLATRFADLRCALPPSSDGTATSACLLLEILHLPLAEQLARLLEADDFQPWRLLMGAIRPATAHELLDFLDQHASKADRAARVALAVLGTQQIHDADRLAARLTAYLGCADSALRDLAFEVLCIRAPQVAGSVLRDAHWAADVVRQPVSAHHGSMALAASTGDIPFPELMVRIAPWRWLDAAVLRGSNPEELRLASELLVEMAVRPASELPHLEGELIVRTLGDGSLPTVMLREEMPAGSDLVECLKRASRPRLEVDQALEALASQARQAIEAIWAQGHGLYLQDLDVRGLEAAYLASPQTWDVLLAGADADSPAFQQRCMRASVLYTRLADVLFRYAPTKALPLWRTLRRVVHMRLMGEAHISELVHVAMKAQGSPESQLAREELLLPAWCNTDQDLLEVVVAAKIHGQAAWLTSVIDRDRLSGEPWLAHRAQVLNAFMDCPTVNEMDWPEGPLLGSWDRLRVRMSVWRNRAGVARHWWRQFLAAEDGDSAYAAWTMFRANADRRCLVWVGEWLATRPQLSSGIDRLRFLHLMVMSHDLEREIKRKEDESPKLDGHLFGMRRPIEWLMLDGVLHS</sequence>
<protein>
    <submittedName>
        <fullName evidence="2">NACHT domain-containing protein</fullName>
    </submittedName>
</protein>
<dbReference type="InterPro" id="IPR027417">
    <property type="entry name" value="P-loop_NTPase"/>
</dbReference>
<feature type="domain" description="NACHT" evidence="1">
    <location>
        <begin position="236"/>
        <end position="372"/>
    </location>
</feature>
<dbReference type="InterPro" id="IPR007111">
    <property type="entry name" value="NACHT_NTPase"/>
</dbReference>
<evidence type="ECO:0000259" key="1">
    <source>
        <dbReference type="Pfam" id="PF05729"/>
    </source>
</evidence>
<evidence type="ECO:0000313" key="3">
    <source>
        <dbReference type="Proteomes" id="UP000678374"/>
    </source>
</evidence>
<dbReference type="RefSeq" id="WP_210803078.1">
    <property type="nucleotide sequence ID" value="NZ_JAGQDE010000014.1"/>
</dbReference>